<comment type="caution">
    <text evidence="2">The sequence shown here is derived from an EMBL/GenBank/DDBJ whole genome shotgun (WGS) entry which is preliminary data.</text>
</comment>
<evidence type="ECO:0000256" key="1">
    <source>
        <dbReference type="SAM" id="MobiDB-lite"/>
    </source>
</evidence>
<feature type="compositionally biased region" description="Basic and acidic residues" evidence="1">
    <location>
        <begin position="631"/>
        <end position="643"/>
    </location>
</feature>
<name>A0ABR4A4N7_9LECA</name>
<dbReference type="Proteomes" id="UP001590950">
    <property type="component" value="Unassembled WGS sequence"/>
</dbReference>
<accession>A0ABR4A4N7</accession>
<feature type="compositionally biased region" description="Basic residues" evidence="1">
    <location>
        <begin position="611"/>
        <end position="621"/>
    </location>
</feature>
<organism evidence="2 3">
    <name type="scientific">Stereocaulon virgatum</name>
    <dbReference type="NCBI Taxonomy" id="373712"/>
    <lineage>
        <taxon>Eukaryota</taxon>
        <taxon>Fungi</taxon>
        <taxon>Dikarya</taxon>
        <taxon>Ascomycota</taxon>
        <taxon>Pezizomycotina</taxon>
        <taxon>Lecanoromycetes</taxon>
        <taxon>OSLEUM clade</taxon>
        <taxon>Lecanoromycetidae</taxon>
        <taxon>Lecanorales</taxon>
        <taxon>Lecanorineae</taxon>
        <taxon>Stereocaulaceae</taxon>
        <taxon>Stereocaulon</taxon>
    </lineage>
</organism>
<feature type="compositionally biased region" description="Basic residues" evidence="1">
    <location>
        <begin position="711"/>
        <end position="726"/>
    </location>
</feature>
<keyword evidence="3" id="KW-1185">Reference proteome</keyword>
<sequence length="726" mass="82192">MICQVWQGIDRLSFFENAILLEFKYRSQGHSVKMRSPSIERKDPLGQESRAFLDDFALVASGSGGPDNVSAACLEIGENDDQILVLRVARNGGVNDEMLCRLRCTIRSIIENITAGMSKDQTRDEALLEIITRCRSRFVKHAKVLERMLQFVGSHRSNQFNAPPTTFPGNKAESMQDIELLGEYCDATHESYMRLCRARLKQLKELVLRISLSTTSSDSQDLASLTKLAYQVRRSCSFKQLVAYNITKSEQPGVAVPDLREIVERLGQISKFYRAAVTLTAFLAKLQKLGRGVEVKATSTEKIEISELAFRTAAQVRHRGDNHFASSGGSQIQNMMNRWPAYREHVELQLIIFYEQNHGLTLFSPYIGYNKRSCYLCYKFIAEHGRFQVDGCHQSLYSLWTVRETISFADEERAGVFRRALKKLYFDLEQKIEAQKQPHWRRLGLSTHNESVANLSRVSLAFSDRTIKEPCSEKRADDAVAIRAEPSFGAIPFMAPSVAFSMADLTPVREESPEEIVEAGEPPRSNAVSPDENLNIAHGTSYSRGEGDIVAPQPRSHAEPLAPIVSTQADPVPAPSIPNISVASLTIDAFALDFSEDVLREIQKPRVSDRPRRRHRRRNHQGHQSCHSRPLQHDSRAFRRSNGDESSTIDKGVTKKRENKPSTTPEQRKSRSSRPRLVHDRERKPRSSLKQRLNGINKVLLATFRGLERQKSRRREKSTPHGKRVT</sequence>
<evidence type="ECO:0000313" key="2">
    <source>
        <dbReference type="EMBL" id="KAL2040035.1"/>
    </source>
</evidence>
<protein>
    <submittedName>
        <fullName evidence="2">Uncharacterized protein</fullName>
    </submittedName>
</protein>
<reference evidence="2 3" key="1">
    <citation type="submission" date="2024-09" db="EMBL/GenBank/DDBJ databases">
        <title>Rethinking Asexuality: The Enigmatic Case of Functional Sexual Genes in Lepraria (Stereocaulaceae).</title>
        <authorList>
            <person name="Doellman M."/>
            <person name="Sun Y."/>
            <person name="Barcenas-Pena A."/>
            <person name="Lumbsch H.T."/>
            <person name="Grewe F."/>
        </authorList>
    </citation>
    <scope>NUCLEOTIDE SEQUENCE [LARGE SCALE GENOMIC DNA]</scope>
    <source>
        <strain evidence="2 3">Mercado 3170</strain>
    </source>
</reference>
<feature type="region of interest" description="Disordered" evidence="1">
    <location>
        <begin position="603"/>
        <end position="726"/>
    </location>
</feature>
<gene>
    <name evidence="2" type="ORF">N7G274_007438</name>
</gene>
<dbReference type="InterPro" id="IPR027796">
    <property type="entry name" value="OTT_1508_deam-like"/>
</dbReference>
<dbReference type="Pfam" id="PF14441">
    <property type="entry name" value="OTT_1508_deam"/>
    <property type="match status" value="1"/>
</dbReference>
<dbReference type="EMBL" id="JBEFKJ010000023">
    <property type="protein sequence ID" value="KAL2040035.1"/>
    <property type="molecule type" value="Genomic_DNA"/>
</dbReference>
<proteinExistence type="predicted"/>
<evidence type="ECO:0000313" key="3">
    <source>
        <dbReference type="Proteomes" id="UP001590950"/>
    </source>
</evidence>